<dbReference type="InterPro" id="IPR003593">
    <property type="entry name" value="AAA+_ATPase"/>
</dbReference>
<evidence type="ECO:0000256" key="3">
    <source>
        <dbReference type="ARBA" id="ARBA00022741"/>
    </source>
</evidence>
<reference evidence="8 9" key="1">
    <citation type="submission" date="2012-05" db="EMBL/GenBank/DDBJ databases">
        <authorList>
            <person name="Harkins D.M."/>
            <person name="Madupu R."/>
            <person name="Durkin A.S."/>
            <person name="Torralba M."/>
            <person name="Methe B."/>
            <person name="Sutton G.G."/>
            <person name="Nelson K.E."/>
        </authorList>
    </citation>
    <scope>NUCLEOTIDE SEQUENCE [LARGE SCALE GENOMIC DNA]</scope>
    <source>
        <strain evidence="8 9">F0489</strain>
    </source>
</reference>
<evidence type="ECO:0000313" key="8">
    <source>
        <dbReference type="EMBL" id="EJF40953.1"/>
    </source>
</evidence>
<dbReference type="InterPro" id="IPR017871">
    <property type="entry name" value="ABC_transporter-like_CS"/>
</dbReference>
<evidence type="ECO:0000256" key="5">
    <source>
        <dbReference type="ARBA" id="ARBA00023251"/>
    </source>
</evidence>
<dbReference type="Proteomes" id="UP000002941">
    <property type="component" value="Unassembled WGS sequence"/>
</dbReference>
<dbReference type="PATRIC" id="fig|1125718.3.peg.2073"/>
<dbReference type="AlphaFoldDB" id="J1H6N2"/>
<comment type="caution">
    <text evidence="8">The sequence shown here is derived from an EMBL/GenBank/DDBJ whole genome shotgun (WGS) entry which is preliminary data.</text>
</comment>
<evidence type="ECO:0000256" key="4">
    <source>
        <dbReference type="ARBA" id="ARBA00022840"/>
    </source>
</evidence>
<dbReference type="GO" id="GO:0016887">
    <property type="term" value="F:ATP hydrolysis activity"/>
    <property type="evidence" value="ECO:0007669"/>
    <property type="project" value="InterPro"/>
</dbReference>
<feature type="domain" description="ABC transporter" evidence="7">
    <location>
        <begin position="27"/>
        <end position="250"/>
    </location>
</feature>
<keyword evidence="5" id="KW-0046">Antibiotic resistance</keyword>
<keyword evidence="4 8" id="KW-0067">ATP-binding</keyword>
<dbReference type="EMBL" id="AKFT01000166">
    <property type="protein sequence ID" value="EJF40953.1"/>
    <property type="molecule type" value="Genomic_DNA"/>
</dbReference>
<dbReference type="SMART" id="SM00382">
    <property type="entry name" value="AAA"/>
    <property type="match status" value="1"/>
</dbReference>
<dbReference type="SUPFAM" id="SSF52540">
    <property type="entry name" value="P-loop containing nucleoside triphosphate hydrolases"/>
    <property type="match status" value="1"/>
</dbReference>
<accession>J1H6N2</accession>
<dbReference type="CDD" id="cd03230">
    <property type="entry name" value="ABC_DR_subfamily_A"/>
    <property type="match status" value="1"/>
</dbReference>
<dbReference type="InterPro" id="IPR050763">
    <property type="entry name" value="ABC_transporter_ATP-binding"/>
</dbReference>
<evidence type="ECO:0000256" key="1">
    <source>
        <dbReference type="ARBA" id="ARBA00004202"/>
    </source>
</evidence>
<evidence type="ECO:0000259" key="7">
    <source>
        <dbReference type="PROSITE" id="PS50893"/>
    </source>
</evidence>
<dbReference type="PROSITE" id="PS50893">
    <property type="entry name" value="ABC_TRANSPORTER_2"/>
    <property type="match status" value="1"/>
</dbReference>
<dbReference type="Gene3D" id="3.40.50.300">
    <property type="entry name" value="P-loop containing nucleotide triphosphate hydrolases"/>
    <property type="match status" value="1"/>
</dbReference>
<feature type="region of interest" description="Disordered" evidence="6">
    <location>
        <begin position="1"/>
        <end position="25"/>
    </location>
</feature>
<keyword evidence="3" id="KW-0547">Nucleotide-binding</keyword>
<dbReference type="RefSeq" id="WP_008732515.1">
    <property type="nucleotide sequence ID" value="NZ_AKFT01000166.1"/>
</dbReference>
<dbReference type="InterPro" id="IPR027417">
    <property type="entry name" value="P-loop_NTPase"/>
</dbReference>
<evidence type="ECO:0000256" key="2">
    <source>
        <dbReference type="ARBA" id="ARBA00022448"/>
    </source>
</evidence>
<keyword evidence="9" id="KW-1185">Reference proteome</keyword>
<evidence type="ECO:0000256" key="6">
    <source>
        <dbReference type="SAM" id="MobiDB-lite"/>
    </source>
</evidence>
<keyword evidence="2" id="KW-0813">Transport</keyword>
<dbReference type="eggNOG" id="COG1131">
    <property type="taxonomic scope" value="Bacteria"/>
</dbReference>
<proteinExistence type="predicted"/>
<comment type="subcellular location">
    <subcellularLocation>
        <location evidence="1">Cell membrane</location>
        <topology evidence="1">Peripheral membrane protein</topology>
    </subcellularLocation>
</comment>
<protein>
    <submittedName>
        <fullName evidence="8">ABC transporter, ATP-binding protein</fullName>
    </submittedName>
</protein>
<sequence>MSSTPASPVMTGAAAGPAGPTPDKPAVRVRGLRKTFGPVVAVDSLDLTVAPGEVVAFLGPNGAGKSTTLDVVLGFTRPDAGTAAVLGVAPREAVRAGRVGAVLQADGLNPSFTVRQTLDIIASLQLRIPDIESVIAQTRLEGLLRRKISQCSGGEIQRVRLALALLAQPELLVLDEPTTGMDPTARAAFWEMMRRETAQGRAILFATHYLQEAADVADRIIIIDRGRLVAEGSVDEVRALGEGTTVTATWLGLSGEAELRAALAPVSDSLLGMEVHGSHLELRTIAPDDVARLLLTATPAGHLGITALSLEEIFAQLVGHDHGHDHGHDRAAAPAT</sequence>
<dbReference type="GO" id="GO:0046677">
    <property type="term" value="P:response to antibiotic"/>
    <property type="evidence" value="ECO:0007669"/>
    <property type="project" value="UniProtKB-KW"/>
</dbReference>
<organism evidence="8 9">
    <name type="scientific">Actinomyces massiliensis F0489</name>
    <dbReference type="NCBI Taxonomy" id="1125718"/>
    <lineage>
        <taxon>Bacteria</taxon>
        <taxon>Bacillati</taxon>
        <taxon>Actinomycetota</taxon>
        <taxon>Actinomycetes</taxon>
        <taxon>Actinomycetales</taxon>
        <taxon>Actinomycetaceae</taxon>
        <taxon>Actinomyces</taxon>
    </lineage>
</organism>
<dbReference type="PANTHER" id="PTHR42711:SF17">
    <property type="entry name" value="ABC TRANSPORTER ATP-BINDING PROTEIN"/>
    <property type="match status" value="1"/>
</dbReference>
<dbReference type="Pfam" id="PF00005">
    <property type="entry name" value="ABC_tran"/>
    <property type="match status" value="1"/>
</dbReference>
<dbReference type="PROSITE" id="PS00211">
    <property type="entry name" value="ABC_TRANSPORTER_1"/>
    <property type="match status" value="1"/>
</dbReference>
<dbReference type="PANTHER" id="PTHR42711">
    <property type="entry name" value="ABC TRANSPORTER ATP-BINDING PROTEIN"/>
    <property type="match status" value="1"/>
</dbReference>
<gene>
    <name evidence="8" type="ORF">HMPREF1318_2991</name>
</gene>
<evidence type="ECO:0000313" key="9">
    <source>
        <dbReference type="Proteomes" id="UP000002941"/>
    </source>
</evidence>
<name>J1H6N2_9ACTO</name>
<dbReference type="GO" id="GO:0005524">
    <property type="term" value="F:ATP binding"/>
    <property type="evidence" value="ECO:0007669"/>
    <property type="project" value="UniProtKB-KW"/>
</dbReference>
<dbReference type="InterPro" id="IPR003439">
    <property type="entry name" value="ABC_transporter-like_ATP-bd"/>
</dbReference>
<dbReference type="GO" id="GO:0005886">
    <property type="term" value="C:plasma membrane"/>
    <property type="evidence" value="ECO:0007669"/>
    <property type="project" value="UniProtKB-SubCell"/>
</dbReference>